<keyword evidence="5" id="KW-1185">Reference proteome</keyword>
<evidence type="ECO:0000259" key="3">
    <source>
        <dbReference type="Pfam" id="PF13427"/>
    </source>
</evidence>
<evidence type="ECO:0000313" key="5">
    <source>
        <dbReference type="Proteomes" id="UP000013968"/>
    </source>
</evidence>
<keyword evidence="4" id="KW-0548">Nucleotidyltransferase</keyword>
<accession>R4SRC5</accession>
<dbReference type="RefSeq" id="WP_016333740.1">
    <property type="nucleotide sequence ID" value="NC_021252.1"/>
</dbReference>
<dbReference type="GO" id="GO:0016779">
    <property type="term" value="F:nucleotidyltransferase activity"/>
    <property type="evidence" value="ECO:0007669"/>
    <property type="project" value="UniProtKB-KW"/>
</dbReference>
<name>R4SRC5_9PSEU</name>
<gene>
    <name evidence="4" type="ORF">AORI_3389</name>
</gene>
<reference evidence="4 5" key="1">
    <citation type="journal article" date="2013" name="BMC Genomics">
        <title>ContigScape: a Cytoscape plugin facilitating microbial genome gap closing.</title>
        <authorList>
            <person name="Tang B."/>
            <person name="Wang Q."/>
            <person name="Yang M."/>
            <person name="Xie F."/>
            <person name="Zhu Y."/>
            <person name="Zhuo Y."/>
            <person name="Wang S."/>
            <person name="Gao H."/>
            <person name="Ding X."/>
            <person name="Zhang L."/>
            <person name="Zhao G."/>
            <person name="Zheng H."/>
        </authorList>
    </citation>
    <scope>NUCLEOTIDE SEQUENCE [LARGE SCALE GENOMIC DNA]</scope>
    <source>
        <strain evidence="4 5">HCCB10007</strain>
    </source>
</reference>
<dbReference type="AlphaFoldDB" id="R4SRC5"/>
<dbReference type="InterPro" id="IPR025184">
    <property type="entry name" value="AadA_C"/>
</dbReference>
<feature type="domain" description="Polymerase nucleotidyl transferase" evidence="2">
    <location>
        <begin position="11"/>
        <end position="65"/>
    </location>
</feature>
<dbReference type="SUPFAM" id="SSF81301">
    <property type="entry name" value="Nucleotidyltransferase"/>
    <property type="match status" value="1"/>
</dbReference>
<protein>
    <submittedName>
        <fullName evidence="4">Streptomycin 3'-adenylyltransferase</fullName>
    </submittedName>
</protein>
<dbReference type="CDD" id="cd05403">
    <property type="entry name" value="NT_KNTase_like"/>
    <property type="match status" value="1"/>
</dbReference>
<feature type="domain" description="Adenylyltransferase AadA C-terminal" evidence="3">
    <location>
        <begin position="143"/>
        <end position="237"/>
    </location>
</feature>
<dbReference type="Pfam" id="PF13427">
    <property type="entry name" value="AadA_C"/>
    <property type="match status" value="1"/>
</dbReference>
<dbReference type="EMBL" id="CP003410">
    <property type="protein sequence ID" value="AGM05974.1"/>
    <property type="molecule type" value="Genomic_DNA"/>
</dbReference>
<dbReference type="Proteomes" id="UP000013968">
    <property type="component" value="Chromosome"/>
</dbReference>
<dbReference type="PATRIC" id="fig|1156913.3.peg.3469"/>
<evidence type="ECO:0000259" key="2">
    <source>
        <dbReference type="Pfam" id="PF01909"/>
    </source>
</evidence>
<keyword evidence="1 4" id="KW-0808">Transferase</keyword>
<dbReference type="KEGG" id="aoi:AORI_3389"/>
<evidence type="ECO:0000313" key="4">
    <source>
        <dbReference type="EMBL" id="AGM05974.1"/>
    </source>
</evidence>
<dbReference type="HOGENOM" id="CLU_071584_0_1_11"/>
<dbReference type="Pfam" id="PF01909">
    <property type="entry name" value="NTP_transf_2"/>
    <property type="match status" value="1"/>
</dbReference>
<sequence length="243" mass="25485">MRIEPLLSHLDREDPGGVLGLYLFGSGAAGGLTPDSDVDLLLVTRRSLGEDERAALVSLLLRLSGWRGHAGRFPGAADRRPIELTGIVAGGEPSRRDFQYGEWLREEFVKGLLPGPAEDPDVVILAATAHAAHRVLRGPALAEVVDPVSPDLLRDAALGVIPGLLSEIEGDERNVLLTLARIVVTVETGRIVSKDTAAAMVGGGVLLEHARAGYLGTASDDWTGLSAEVASLASALADRARGV</sequence>
<dbReference type="InterPro" id="IPR043519">
    <property type="entry name" value="NT_sf"/>
</dbReference>
<proteinExistence type="predicted"/>
<dbReference type="InterPro" id="IPR002934">
    <property type="entry name" value="Polymerase_NTP_transf_dom"/>
</dbReference>
<organism evidence="4 5">
    <name type="scientific">Amycolatopsis keratiniphila</name>
    <dbReference type="NCBI Taxonomy" id="129921"/>
    <lineage>
        <taxon>Bacteria</taxon>
        <taxon>Bacillati</taxon>
        <taxon>Actinomycetota</taxon>
        <taxon>Actinomycetes</taxon>
        <taxon>Pseudonocardiales</taxon>
        <taxon>Pseudonocardiaceae</taxon>
        <taxon>Amycolatopsis</taxon>
        <taxon>Amycolatopsis japonica group</taxon>
    </lineage>
</organism>
<dbReference type="Gene3D" id="3.30.460.10">
    <property type="entry name" value="Beta Polymerase, domain 2"/>
    <property type="match status" value="1"/>
</dbReference>
<evidence type="ECO:0000256" key="1">
    <source>
        <dbReference type="ARBA" id="ARBA00022679"/>
    </source>
</evidence>